<dbReference type="Proteomes" id="UP000095751">
    <property type="component" value="Unassembled WGS sequence"/>
</dbReference>
<feature type="domain" description="Small nuclear ribonucleoprotein Prp3 C-terminal" evidence="2">
    <location>
        <begin position="6"/>
        <end position="152"/>
    </location>
</feature>
<feature type="compositionally biased region" description="Acidic residues" evidence="1">
    <location>
        <begin position="133"/>
        <end position="146"/>
    </location>
</feature>
<evidence type="ECO:0000313" key="3">
    <source>
        <dbReference type="EMBL" id="OEU12146.1"/>
    </source>
</evidence>
<dbReference type="EMBL" id="KV784365">
    <property type="protein sequence ID" value="OEU12146.1"/>
    <property type="molecule type" value="Genomic_DNA"/>
</dbReference>
<dbReference type="InterPro" id="IPR010541">
    <property type="entry name" value="Prp3_C"/>
</dbReference>
<dbReference type="KEGG" id="fcy:FRACYDRAFT_191607"/>
<evidence type="ECO:0000313" key="4">
    <source>
        <dbReference type="Proteomes" id="UP000095751"/>
    </source>
</evidence>
<dbReference type="PANTHER" id="PTHR15955:SF8">
    <property type="entry name" value="RWD DOMAIN-CONTAINING PROTEIN 2B-RELATED"/>
    <property type="match status" value="1"/>
</dbReference>
<gene>
    <name evidence="3" type="ORF">FRACYDRAFT_191607</name>
</gene>
<dbReference type="AlphaFoldDB" id="A0A1E7F204"/>
<proteinExistence type="predicted"/>
<dbReference type="InterPro" id="IPR059181">
    <property type="entry name" value="RWDD2A-B_C"/>
</dbReference>
<name>A0A1E7F204_9STRA</name>
<evidence type="ECO:0000259" key="2">
    <source>
        <dbReference type="Pfam" id="PF06544"/>
    </source>
</evidence>
<protein>
    <recommendedName>
        <fullName evidence="2">Small nuclear ribonucleoprotein Prp3 C-terminal domain-containing protein</fullName>
    </recommendedName>
</protein>
<accession>A0A1E7F204</accession>
<dbReference type="Pfam" id="PF06544">
    <property type="entry name" value="Prp3_C"/>
    <property type="match status" value="1"/>
</dbReference>
<reference evidence="3 4" key="1">
    <citation type="submission" date="2016-09" db="EMBL/GenBank/DDBJ databases">
        <title>Extensive genetic diversity and differential bi-allelic expression allows diatom success in the polar Southern Ocean.</title>
        <authorList>
            <consortium name="DOE Joint Genome Institute"/>
            <person name="Mock T."/>
            <person name="Otillar R.P."/>
            <person name="Strauss J."/>
            <person name="Dupont C."/>
            <person name="Frickenhaus S."/>
            <person name="Maumus F."/>
            <person name="Mcmullan M."/>
            <person name="Sanges R."/>
            <person name="Schmutz J."/>
            <person name="Toseland A."/>
            <person name="Valas R."/>
            <person name="Veluchamy A."/>
            <person name="Ward B.J."/>
            <person name="Allen A."/>
            <person name="Barry K."/>
            <person name="Falciatore A."/>
            <person name="Ferrante M."/>
            <person name="Fortunato A.E."/>
            <person name="Gloeckner G."/>
            <person name="Gruber A."/>
            <person name="Hipkin R."/>
            <person name="Janech M."/>
            <person name="Kroth P."/>
            <person name="Leese F."/>
            <person name="Lindquist E."/>
            <person name="Lyon B.R."/>
            <person name="Martin J."/>
            <person name="Mayer C."/>
            <person name="Parker M."/>
            <person name="Quesneville H."/>
            <person name="Raymond J."/>
            <person name="Uhlig C."/>
            <person name="Valentin K.U."/>
            <person name="Worden A.Z."/>
            <person name="Armbrust E.V."/>
            <person name="Bowler C."/>
            <person name="Green B."/>
            <person name="Moulton V."/>
            <person name="Van Oosterhout C."/>
            <person name="Grigoriev I."/>
        </authorList>
    </citation>
    <scope>NUCLEOTIDE SEQUENCE [LARGE SCALE GENOMIC DNA]</scope>
    <source>
        <strain evidence="3 4">CCMP1102</strain>
    </source>
</reference>
<dbReference type="CDD" id="cd24163">
    <property type="entry name" value="RWDD2_C"/>
    <property type="match status" value="1"/>
</dbReference>
<feature type="region of interest" description="Disordered" evidence="1">
    <location>
        <begin position="130"/>
        <end position="171"/>
    </location>
</feature>
<sequence length="171" mass="19680">MISRKLIYSHHIIAKSKRKAISDLGNDYNIGGYYKIGWPGIIIIEGEENSCNDFIDEIRSMRWQHLVVRGETEKQHLTFEINSDSSFFSTKKVTMIELGEDQMSTLSKICNDVGLKDLFMTSMKIYNNNININDDDGDNDDDDDKEDSNNNNNNVAVDRKKHHVEENTTNE</sequence>
<dbReference type="InParanoid" id="A0A1E7F204"/>
<keyword evidence="4" id="KW-1185">Reference proteome</keyword>
<organism evidence="3 4">
    <name type="scientific">Fragilariopsis cylindrus CCMP1102</name>
    <dbReference type="NCBI Taxonomy" id="635003"/>
    <lineage>
        <taxon>Eukaryota</taxon>
        <taxon>Sar</taxon>
        <taxon>Stramenopiles</taxon>
        <taxon>Ochrophyta</taxon>
        <taxon>Bacillariophyta</taxon>
        <taxon>Bacillariophyceae</taxon>
        <taxon>Bacillariophycidae</taxon>
        <taxon>Bacillariales</taxon>
        <taxon>Bacillariaceae</taxon>
        <taxon>Fragilariopsis</taxon>
    </lineage>
</organism>
<dbReference type="PANTHER" id="PTHR15955">
    <property type="entry name" value="RWD DOMAIN CONTAINING PROTEIN 2"/>
    <property type="match status" value="1"/>
</dbReference>
<evidence type="ECO:0000256" key="1">
    <source>
        <dbReference type="SAM" id="MobiDB-lite"/>
    </source>
</evidence>
<dbReference type="OrthoDB" id="41738at2759"/>
<dbReference type="InterPro" id="IPR017359">
    <property type="entry name" value="Phi-like"/>
</dbReference>